<feature type="transmembrane region" description="Helical" evidence="8">
    <location>
        <begin position="384"/>
        <end position="404"/>
    </location>
</feature>
<feature type="transmembrane region" description="Helical" evidence="8">
    <location>
        <begin position="304"/>
        <end position="325"/>
    </location>
</feature>
<keyword evidence="6 8" id="KW-0472">Membrane</keyword>
<keyword evidence="4 8" id="KW-0812">Transmembrane</keyword>
<proteinExistence type="inferred from homology"/>
<sequence length="587" mass="64488">MPFLSRIRSPVEVPVAAEEPTDNKNATAVESQDAASDSDGESLSKDAQHGVQKMEATTSVWSRNHLIAAYVLIWVIYSVDTMQQSMSDSLTPYVTSAFQEHSLTATTSIMSSIIGGLLKLPLAKILDIWGRPQGFALMVCCLTLGLIMMAGCNNVQTYAAAQVFYWVGYNGLDYSLSIFIADTSSLKNRSFMFAYATSPHIITSWIGGPLATAFLNGAGFRWGFGTFAIVTPIVCSPLFFLFIWNYRKAKKAGLTPISEHRRSSGQSLWHYVLEFDLAGLLLLCGGLALFLLPFSLYSYQTKGWQSPMIICMIAFGGLLLIRFALYEKYIAPKTFIPFSLLTDRTVLGANILAATLFVTFYIWNSYFQSFLQVVNGLTITEASYVGQIYTIGSCFWAIVVGLAIKWTGRFKWIALYFGVPMQILGVALMIKFRQPGVKIGYVVMCQIFIALSGGALVICEQMAVMAATTHQFVAVVLALEGMFASVGGAIGSTVAAAIWTGVFPQQLQQYLPENEKADYLTIYASLETQLSYEVGTPARNAINRAYGDSQRYMLIAATAILVLAVVSTAVWRDIKVKDFKQAKGRVV</sequence>
<dbReference type="InterPro" id="IPR011701">
    <property type="entry name" value="MFS"/>
</dbReference>
<dbReference type="PANTHER" id="PTHR23501">
    <property type="entry name" value="MAJOR FACILITATOR SUPERFAMILY"/>
    <property type="match status" value="1"/>
</dbReference>
<evidence type="ECO:0000313" key="10">
    <source>
        <dbReference type="Proteomes" id="UP001274830"/>
    </source>
</evidence>
<feature type="transmembrane region" description="Helical" evidence="8">
    <location>
        <begin position="552"/>
        <end position="571"/>
    </location>
</feature>
<feature type="transmembrane region" description="Helical" evidence="8">
    <location>
        <begin position="471"/>
        <end position="499"/>
    </location>
</feature>
<dbReference type="EMBL" id="JAUTXT010000026">
    <property type="protein sequence ID" value="KAK3673345.1"/>
    <property type="molecule type" value="Genomic_DNA"/>
</dbReference>
<evidence type="ECO:0000256" key="8">
    <source>
        <dbReference type="SAM" id="Phobius"/>
    </source>
</evidence>
<comment type="similarity">
    <text evidence="2">Belongs to the major facilitator superfamily.</text>
</comment>
<evidence type="ECO:0000256" key="2">
    <source>
        <dbReference type="ARBA" id="ARBA00008335"/>
    </source>
</evidence>
<feature type="transmembrane region" description="Helical" evidence="8">
    <location>
        <begin position="346"/>
        <end position="364"/>
    </location>
</feature>
<evidence type="ECO:0000256" key="6">
    <source>
        <dbReference type="ARBA" id="ARBA00023136"/>
    </source>
</evidence>
<evidence type="ECO:0000256" key="5">
    <source>
        <dbReference type="ARBA" id="ARBA00022989"/>
    </source>
</evidence>
<evidence type="ECO:0000256" key="7">
    <source>
        <dbReference type="SAM" id="MobiDB-lite"/>
    </source>
</evidence>
<dbReference type="AlphaFoldDB" id="A0AAE0WKF9"/>
<name>A0AAE0WKF9_9PEZI</name>
<dbReference type="Proteomes" id="UP001274830">
    <property type="component" value="Unassembled WGS sequence"/>
</dbReference>
<evidence type="ECO:0000256" key="4">
    <source>
        <dbReference type="ARBA" id="ARBA00022692"/>
    </source>
</evidence>
<evidence type="ECO:0000256" key="3">
    <source>
        <dbReference type="ARBA" id="ARBA00022448"/>
    </source>
</evidence>
<dbReference type="InterPro" id="IPR036259">
    <property type="entry name" value="MFS_trans_sf"/>
</dbReference>
<feature type="transmembrane region" description="Helical" evidence="8">
    <location>
        <begin position="413"/>
        <end position="433"/>
    </location>
</feature>
<feature type="transmembrane region" description="Helical" evidence="8">
    <location>
        <begin position="193"/>
        <end position="215"/>
    </location>
</feature>
<protein>
    <submittedName>
        <fullName evidence="9">MFS siderochrome iron transporter 1</fullName>
    </submittedName>
</protein>
<feature type="transmembrane region" description="Helical" evidence="8">
    <location>
        <begin position="134"/>
        <end position="151"/>
    </location>
</feature>
<dbReference type="SUPFAM" id="SSF103473">
    <property type="entry name" value="MFS general substrate transporter"/>
    <property type="match status" value="2"/>
</dbReference>
<organism evidence="9 10">
    <name type="scientific">Recurvomyces mirabilis</name>
    <dbReference type="NCBI Taxonomy" id="574656"/>
    <lineage>
        <taxon>Eukaryota</taxon>
        <taxon>Fungi</taxon>
        <taxon>Dikarya</taxon>
        <taxon>Ascomycota</taxon>
        <taxon>Pezizomycotina</taxon>
        <taxon>Dothideomycetes</taxon>
        <taxon>Dothideomycetidae</taxon>
        <taxon>Mycosphaerellales</taxon>
        <taxon>Teratosphaeriaceae</taxon>
        <taxon>Recurvomyces</taxon>
    </lineage>
</organism>
<keyword evidence="10" id="KW-1185">Reference proteome</keyword>
<dbReference type="GO" id="GO:0005886">
    <property type="term" value="C:plasma membrane"/>
    <property type="evidence" value="ECO:0007669"/>
    <property type="project" value="TreeGrafter"/>
</dbReference>
<evidence type="ECO:0000313" key="9">
    <source>
        <dbReference type="EMBL" id="KAK3673345.1"/>
    </source>
</evidence>
<dbReference type="FunFam" id="1.20.1250.20:FF:000284">
    <property type="entry name" value="Siderophore iron transporter mirB"/>
    <property type="match status" value="1"/>
</dbReference>
<dbReference type="Pfam" id="PF07690">
    <property type="entry name" value="MFS_1"/>
    <property type="match status" value="1"/>
</dbReference>
<dbReference type="Gene3D" id="1.20.1250.20">
    <property type="entry name" value="MFS general substrate transporter like domains"/>
    <property type="match status" value="2"/>
</dbReference>
<feature type="transmembrane region" description="Helical" evidence="8">
    <location>
        <begin position="439"/>
        <end position="459"/>
    </location>
</feature>
<reference evidence="9" key="1">
    <citation type="submission" date="2023-07" db="EMBL/GenBank/DDBJ databases">
        <title>Black Yeasts Isolated from many extreme environments.</title>
        <authorList>
            <person name="Coleine C."/>
            <person name="Stajich J.E."/>
            <person name="Selbmann L."/>
        </authorList>
    </citation>
    <scope>NUCLEOTIDE SEQUENCE</scope>
    <source>
        <strain evidence="9">CCFEE 5485</strain>
    </source>
</reference>
<keyword evidence="3" id="KW-0813">Transport</keyword>
<accession>A0AAE0WKF9</accession>
<dbReference type="GO" id="GO:0022857">
    <property type="term" value="F:transmembrane transporter activity"/>
    <property type="evidence" value="ECO:0007669"/>
    <property type="project" value="InterPro"/>
</dbReference>
<comment type="subcellular location">
    <subcellularLocation>
        <location evidence="1">Membrane</location>
        <topology evidence="1">Multi-pass membrane protein</topology>
    </subcellularLocation>
</comment>
<evidence type="ECO:0000256" key="1">
    <source>
        <dbReference type="ARBA" id="ARBA00004141"/>
    </source>
</evidence>
<dbReference type="PANTHER" id="PTHR23501:SF3">
    <property type="entry name" value="MAJOR FACILITATOR SUPERFAMILY (MFS) PROFILE DOMAIN-CONTAINING PROTEIN"/>
    <property type="match status" value="1"/>
</dbReference>
<feature type="compositionally biased region" description="Polar residues" evidence="7">
    <location>
        <begin position="23"/>
        <end position="35"/>
    </location>
</feature>
<feature type="region of interest" description="Disordered" evidence="7">
    <location>
        <begin position="1"/>
        <end position="49"/>
    </location>
</feature>
<keyword evidence="5 8" id="KW-1133">Transmembrane helix</keyword>
<comment type="caution">
    <text evidence="9">The sequence shown here is derived from an EMBL/GenBank/DDBJ whole genome shotgun (WGS) entry which is preliminary data.</text>
</comment>
<gene>
    <name evidence="9" type="primary">MFS2_1</name>
    <name evidence="9" type="ORF">LTR78_006891</name>
</gene>
<feature type="transmembrane region" description="Helical" evidence="8">
    <location>
        <begin position="227"/>
        <end position="247"/>
    </location>
</feature>
<feature type="transmembrane region" description="Helical" evidence="8">
    <location>
        <begin position="268"/>
        <end position="292"/>
    </location>
</feature>